<evidence type="ECO:0000256" key="7">
    <source>
        <dbReference type="ARBA" id="ARBA00023136"/>
    </source>
</evidence>
<organism evidence="10 11">
    <name type="scientific">Papaver somniferum</name>
    <name type="common">Opium poppy</name>
    <dbReference type="NCBI Taxonomy" id="3469"/>
    <lineage>
        <taxon>Eukaryota</taxon>
        <taxon>Viridiplantae</taxon>
        <taxon>Streptophyta</taxon>
        <taxon>Embryophyta</taxon>
        <taxon>Tracheophyta</taxon>
        <taxon>Spermatophyta</taxon>
        <taxon>Magnoliopsida</taxon>
        <taxon>Ranunculales</taxon>
        <taxon>Papaveraceae</taxon>
        <taxon>Papaveroideae</taxon>
        <taxon>Papaver</taxon>
    </lineage>
</organism>
<keyword evidence="7 8" id="KW-0472">Membrane</keyword>
<keyword evidence="5 8" id="KW-0812">Transmembrane</keyword>
<evidence type="ECO:0000256" key="6">
    <source>
        <dbReference type="ARBA" id="ARBA00022989"/>
    </source>
</evidence>
<dbReference type="InterPro" id="IPR045009">
    <property type="entry name" value="CASPL-5"/>
</dbReference>
<protein>
    <recommendedName>
        <fullName evidence="8">CASP-like protein</fullName>
    </recommendedName>
</protein>
<dbReference type="GO" id="GO:0005886">
    <property type="term" value="C:plasma membrane"/>
    <property type="evidence" value="ECO:0007669"/>
    <property type="project" value="UniProtKB-SubCell"/>
</dbReference>
<dbReference type="Gramene" id="RZC75971">
    <property type="protein sequence ID" value="RZC75971"/>
    <property type="gene ID" value="C5167_000079"/>
</dbReference>
<evidence type="ECO:0000256" key="1">
    <source>
        <dbReference type="ARBA" id="ARBA00004651"/>
    </source>
</evidence>
<evidence type="ECO:0000256" key="2">
    <source>
        <dbReference type="ARBA" id="ARBA00007651"/>
    </source>
</evidence>
<comment type="similarity">
    <text evidence="2 8">Belongs to the Casparian strip membrane proteins (CASP) family.</text>
</comment>
<sequence>MKKLIGSPGTLGGLLLRVGQCLFAAASIAAMASAFGFSNYTAFCYLIASMGLQVLWSLGLAFLDAYAIKIKRDLHNPVLVSLFVVGDWVTATLSLAAACSSAGVAVLYTKDMGFCKSLPHHPCSRFQISIALGFITWFLIFTSSLVTFWLLASA</sequence>
<dbReference type="EMBL" id="CM010723">
    <property type="protein sequence ID" value="RZC75971.1"/>
    <property type="molecule type" value="Genomic_DNA"/>
</dbReference>
<evidence type="ECO:0000256" key="4">
    <source>
        <dbReference type="ARBA" id="ARBA00022475"/>
    </source>
</evidence>
<dbReference type="PANTHER" id="PTHR32021:SF0">
    <property type="entry name" value="CASP-LIKE PROTEIN 5B2"/>
    <property type="match status" value="1"/>
</dbReference>
<feature type="transmembrane region" description="Helical" evidence="8">
    <location>
        <begin position="78"/>
        <end position="108"/>
    </location>
</feature>
<dbReference type="InterPro" id="IPR006702">
    <property type="entry name" value="CASP_dom"/>
</dbReference>
<keyword evidence="6 8" id="KW-1133">Transmembrane helix</keyword>
<keyword evidence="11" id="KW-1185">Reference proteome</keyword>
<feature type="transmembrane region" description="Helical" evidence="8">
    <location>
        <begin position="44"/>
        <end position="66"/>
    </location>
</feature>
<gene>
    <name evidence="10" type="ORF">C5167_000079</name>
</gene>
<dbReference type="PANTHER" id="PTHR32021">
    <property type="entry name" value="CASP-LIKE PROTEIN 5B3"/>
    <property type="match status" value="1"/>
</dbReference>
<comment type="subcellular location">
    <subcellularLocation>
        <location evidence="1 8">Cell membrane</location>
        <topology evidence="1 8">Multi-pass membrane protein</topology>
    </subcellularLocation>
</comment>
<evidence type="ECO:0000313" key="10">
    <source>
        <dbReference type="EMBL" id="RZC75971.1"/>
    </source>
</evidence>
<evidence type="ECO:0000256" key="8">
    <source>
        <dbReference type="RuleBase" id="RU361233"/>
    </source>
</evidence>
<feature type="transmembrane region" description="Helical" evidence="8">
    <location>
        <begin position="128"/>
        <end position="152"/>
    </location>
</feature>
<name>A0A4Y7KV31_PAPSO</name>
<evidence type="ECO:0000259" key="9">
    <source>
        <dbReference type="Pfam" id="PF04535"/>
    </source>
</evidence>
<accession>A0A4Y7KV31</accession>
<evidence type="ECO:0000313" key="11">
    <source>
        <dbReference type="Proteomes" id="UP000316621"/>
    </source>
</evidence>
<evidence type="ECO:0000256" key="5">
    <source>
        <dbReference type="ARBA" id="ARBA00022692"/>
    </source>
</evidence>
<dbReference type="STRING" id="3469.A0A4Y7KV31"/>
<dbReference type="OMA" id="HTAFCYL"/>
<feature type="domain" description="Casparian strip membrane protein" evidence="9">
    <location>
        <begin position="7"/>
        <end position="139"/>
    </location>
</feature>
<comment type="caution">
    <text evidence="8">Lacks conserved residue(s) required for the propagation of feature annotation.</text>
</comment>
<proteinExistence type="inferred from homology"/>
<reference evidence="10 11" key="1">
    <citation type="journal article" date="2018" name="Science">
        <title>The opium poppy genome and morphinan production.</title>
        <authorList>
            <person name="Guo L."/>
            <person name="Winzer T."/>
            <person name="Yang X."/>
            <person name="Li Y."/>
            <person name="Ning Z."/>
            <person name="He Z."/>
            <person name="Teodor R."/>
            <person name="Lu Y."/>
            <person name="Bowser T.A."/>
            <person name="Graham I.A."/>
            <person name="Ye K."/>
        </authorList>
    </citation>
    <scope>NUCLEOTIDE SEQUENCE [LARGE SCALE GENOMIC DNA]</scope>
    <source>
        <strain evidence="11">cv. HN1</strain>
        <tissue evidence="10">Leaves</tissue>
    </source>
</reference>
<dbReference type="Pfam" id="PF04535">
    <property type="entry name" value="CASP_dom"/>
    <property type="match status" value="1"/>
</dbReference>
<dbReference type="OrthoDB" id="754299at2759"/>
<dbReference type="AlphaFoldDB" id="A0A4Y7KV31"/>
<keyword evidence="4 8" id="KW-1003">Cell membrane</keyword>
<dbReference type="Proteomes" id="UP000316621">
    <property type="component" value="Chromosome 9"/>
</dbReference>
<comment type="subunit">
    <text evidence="3 8">Homodimer and heterodimers.</text>
</comment>
<evidence type="ECO:0000256" key="3">
    <source>
        <dbReference type="ARBA" id="ARBA00011489"/>
    </source>
</evidence>